<dbReference type="SUPFAM" id="SSF51556">
    <property type="entry name" value="Metallo-dependent hydrolases"/>
    <property type="match status" value="1"/>
</dbReference>
<evidence type="ECO:0000313" key="2">
    <source>
        <dbReference type="EMBL" id="MEC4266857.1"/>
    </source>
</evidence>
<protein>
    <submittedName>
        <fullName evidence="2">Amidohydrolase family protein</fullName>
    </submittedName>
</protein>
<reference evidence="2 3" key="1">
    <citation type="submission" date="2024-01" db="EMBL/GenBank/DDBJ databases">
        <title>The strains designed SYSU M86414 and SYSU M84420 isolated from the marine sediment in San Sha City (Hainan Province, China).</title>
        <authorList>
            <person name="Guo D."/>
        </authorList>
    </citation>
    <scope>NUCLEOTIDE SEQUENCE [LARGE SCALE GENOMIC DNA]</scope>
    <source>
        <strain evidence="2 3">SYSU M84420</strain>
    </source>
</reference>
<dbReference type="InterPro" id="IPR051781">
    <property type="entry name" value="Metallo-dep_Hydrolase"/>
</dbReference>
<evidence type="ECO:0000313" key="3">
    <source>
        <dbReference type="Proteomes" id="UP001355298"/>
    </source>
</evidence>
<dbReference type="Gene3D" id="2.30.40.10">
    <property type="entry name" value="Urease, subunit C, domain 1"/>
    <property type="match status" value="1"/>
</dbReference>
<dbReference type="Gene3D" id="3.30.110.90">
    <property type="entry name" value="Amidohydrolase"/>
    <property type="match status" value="1"/>
</dbReference>
<name>A0ABU6IUQ1_9FLAO</name>
<comment type="caution">
    <text evidence="2">The sequence shown here is derived from an EMBL/GenBank/DDBJ whole genome shotgun (WGS) entry which is preliminary data.</text>
</comment>
<dbReference type="Pfam" id="PF01979">
    <property type="entry name" value="Amidohydro_1"/>
    <property type="match status" value="1"/>
</dbReference>
<accession>A0ABU6IUQ1</accession>
<organism evidence="2 3">
    <name type="scientific">Flagellimonas halotolerans</name>
    <dbReference type="NCBI Taxonomy" id="3112164"/>
    <lineage>
        <taxon>Bacteria</taxon>
        <taxon>Pseudomonadati</taxon>
        <taxon>Bacteroidota</taxon>
        <taxon>Flavobacteriia</taxon>
        <taxon>Flavobacteriales</taxon>
        <taxon>Flavobacteriaceae</taxon>
        <taxon>Flagellimonas</taxon>
    </lineage>
</organism>
<keyword evidence="3" id="KW-1185">Reference proteome</keyword>
<dbReference type="Gene3D" id="3.40.50.10910">
    <property type="entry name" value="Amidohydrolase"/>
    <property type="match status" value="1"/>
</dbReference>
<dbReference type="RefSeq" id="WP_326280190.1">
    <property type="nucleotide sequence ID" value="NZ_JAYKYV010000022.1"/>
</dbReference>
<dbReference type="PANTHER" id="PTHR43135:SF3">
    <property type="entry name" value="ALPHA-D-RIBOSE 1-METHYLPHOSPHONATE 5-TRIPHOSPHATE DIPHOSPHATASE"/>
    <property type="match status" value="1"/>
</dbReference>
<sequence length="463" mass="52028">MSNKIFSLLIFLTIFSCKNNSTENIQGIADYAITNLTLIDGSGADAAPNATISIKDEKISRITRDPVGINADSIIDGTGKYVIPGLFDNHFHLSDDIPRQFKHLIHFGVTNVFIPAGRYMTYPVVRKYDSLIRTNTISGPTLRWSSPFITVPGGHPRGNGGIEGENIHRITSTAEIPKIVEDAKANGAIALKVMIEDGPRPPFIERIKPELIKRLRQEANRHNLMLVTHISDRIELEMSVEHKADAIMHYVNPSLDWESDLELVQKIKDQNIYWVTTAMLGKAYTTYPLNPELLESEHWAVFDKEKEILKKEAGQHKEIALGIVKNYYNLTLEQWKDHKMPSHADFRKLDSLGITIVVGTDKGSPNLYNASGLGVHEEMQIYQDGDMDPLNIIKCATLNAAKMLKMDKDYGTIEEGKYANMVLLDKNPLENISNTLTINTVFKYGEIQNRITNANNGNRYTGH</sequence>
<proteinExistence type="predicted"/>
<dbReference type="PROSITE" id="PS51257">
    <property type="entry name" value="PROKAR_LIPOPROTEIN"/>
    <property type="match status" value="1"/>
</dbReference>
<dbReference type="SUPFAM" id="SSF51338">
    <property type="entry name" value="Composite domain of metallo-dependent hydrolases"/>
    <property type="match status" value="1"/>
</dbReference>
<evidence type="ECO:0000259" key="1">
    <source>
        <dbReference type="Pfam" id="PF01979"/>
    </source>
</evidence>
<dbReference type="Proteomes" id="UP001355298">
    <property type="component" value="Unassembled WGS sequence"/>
</dbReference>
<dbReference type="PANTHER" id="PTHR43135">
    <property type="entry name" value="ALPHA-D-RIBOSE 1-METHYLPHOSPHONATE 5-TRIPHOSPHATE DIPHOSPHATASE"/>
    <property type="match status" value="1"/>
</dbReference>
<feature type="domain" description="Amidohydrolase-related" evidence="1">
    <location>
        <begin position="81"/>
        <end position="447"/>
    </location>
</feature>
<dbReference type="Gene3D" id="1.20.58.520">
    <property type="entry name" value="Amidohydrolase"/>
    <property type="match status" value="1"/>
</dbReference>
<dbReference type="InterPro" id="IPR011059">
    <property type="entry name" value="Metal-dep_hydrolase_composite"/>
</dbReference>
<dbReference type="EMBL" id="JAYMGW010000022">
    <property type="protein sequence ID" value="MEC4266857.1"/>
    <property type="molecule type" value="Genomic_DNA"/>
</dbReference>
<gene>
    <name evidence="2" type="ORF">VOP03_15990</name>
</gene>
<dbReference type="InterPro" id="IPR006680">
    <property type="entry name" value="Amidohydro-rel"/>
</dbReference>
<dbReference type="InterPro" id="IPR032466">
    <property type="entry name" value="Metal_Hydrolase"/>
</dbReference>